<protein>
    <submittedName>
        <fullName evidence="2">Adenylate cyclase, class 3</fullName>
    </submittedName>
</protein>
<dbReference type="Pfam" id="PF20308">
    <property type="entry name" value="TPR-S"/>
    <property type="match status" value="1"/>
</dbReference>
<dbReference type="GO" id="GO:0004016">
    <property type="term" value="F:adenylate cyclase activity"/>
    <property type="evidence" value="ECO:0007669"/>
    <property type="project" value="UniProtKB-ARBA"/>
</dbReference>
<dbReference type="PROSITE" id="PS50125">
    <property type="entry name" value="GUANYLATE_CYCLASE_2"/>
    <property type="match status" value="1"/>
</dbReference>
<keyword evidence="3" id="KW-1185">Reference proteome</keyword>
<dbReference type="InterPro" id="IPR001054">
    <property type="entry name" value="A/G_cyclase"/>
</dbReference>
<evidence type="ECO:0000259" key="1">
    <source>
        <dbReference type="PROSITE" id="PS50125"/>
    </source>
</evidence>
<name>A0A1G9M5S4_9PROT</name>
<dbReference type="Proteomes" id="UP000199759">
    <property type="component" value="Unassembled WGS sequence"/>
</dbReference>
<feature type="domain" description="Guanylate cyclase" evidence="1">
    <location>
        <begin position="418"/>
        <end position="538"/>
    </location>
</feature>
<dbReference type="SUPFAM" id="SSF48452">
    <property type="entry name" value="TPR-like"/>
    <property type="match status" value="1"/>
</dbReference>
<dbReference type="InterPro" id="IPR029787">
    <property type="entry name" value="Nucleotide_cyclase"/>
</dbReference>
<dbReference type="InterPro" id="IPR011990">
    <property type="entry name" value="TPR-like_helical_dom_sf"/>
</dbReference>
<dbReference type="EMBL" id="FNHG01000001">
    <property type="protein sequence ID" value="SDL69291.1"/>
    <property type="molecule type" value="Genomic_DNA"/>
</dbReference>
<dbReference type="OrthoDB" id="2974768at2"/>
<dbReference type="Gene3D" id="3.30.70.1230">
    <property type="entry name" value="Nucleotide cyclase"/>
    <property type="match status" value="1"/>
</dbReference>
<evidence type="ECO:0000313" key="3">
    <source>
        <dbReference type="Proteomes" id="UP000199759"/>
    </source>
</evidence>
<dbReference type="InterPro" id="IPR046880">
    <property type="entry name" value="TPR-S"/>
</dbReference>
<dbReference type="RefSeq" id="WP_091765756.1">
    <property type="nucleotide sequence ID" value="NZ_FNHG01000001.1"/>
</dbReference>
<sequence>MRRIILERFNQGDLARAYDLCLAALAQQPDDGWFKHRAVLCLVRSGALERAELDFRRFRLSEASHDEDSLALGARLSKSMALEAHAEEVRPLAAVAAAQYQRIFSQTGGHYPGINAATLYLLAGDGQRADALARKVLACCRGANPTDAEEAYYRLASQAEAHLLLGDSGAAQMALESAIACDRGNSMAHATTIRQLRMVKRLLQLSAPWLHELEPPGPCHFAGHLFHAGGDADGVAPAREAGLSLAIAEAFERENIGPCYGAIAAGADILVAEVAIARGNELHLVLPVPVNVFIDASVRPLGGHWVRRCEACLSSAAAIHEVTTDRKLLSGQHIRFASEVAMGLARMRASALSTSPVQLLVADDAPPADPFGTAHDRDVWQEAGLRQIVVPATGLERYRGDDLAKSVADPDFRQVLRAMLFIDVCGSSTVADDLVPVFVTSVMSVLAQVCDALEPAPLHADSWGDGLFLAFRDVDEAARAADTLRRAFSAIDLAALGLPEHLALRIGGHYGPVHEAQDPLRKTPTLFGGQVAIASRIERATLPGSIFVSAFFAAALAMARGSEFRCEYVGQTAIDALMPEIGMYSLRAVAADCPAALDAAASIGGA</sequence>
<evidence type="ECO:0000313" key="2">
    <source>
        <dbReference type="EMBL" id="SDL69291.1"/>
    </source>
</evidence>
<dbReference type="Gene3D" id="1.25.40.10">
    <property type="entry name" value="Tetratricopeptide repeat domain"/>
    <property type="match status" value="1"/>
</dbReference>
<dbReference type="STRING" id="144026.SAMN04488568_101331"/>
<organism evidence="2 3">
    <name type="scientific">Maricaulis salignorans</name>
    <dbReference type="NCBI Taxonomy" id="144026"/>
    <lineage>
        <taxon>Bacteria</taxon>
        <taxon>Pseudomonadati</taxon>
        <taxon>Pseudomonadota</taxon>
        <taxon>Alphaproteobacteria</taxon>
        <taxon>Maricaulales</taxon>
        <taxon>Maricaulaceae</taxon>
        <taxon>Maricaulis</taxon>
    </lineage>
</organism>
<gene>
    <name evidence="2" type="ORF">SAMN04488568_101331</name>
</gene>
<accession>A0A1G9M5S4</accession>
<dbReference type="SUPFAM" id="SSF55073">
    <property type="entry name" value="Nucleotide cyclase"/>
    <property type="match status" value="1"/>
</dbReference>
<dbReference type="GO" id="GO:0009190">
    <property type="term" value="P:cyclic nucleotide biosynthetic process"/>
    <property type="evidence" value="ECO:0007669"/>
    <property type="project" value="InterPro"/>
</dbReference>
<proteinExistence type="predicted"/>
<dbReference type="Pfam" id="PF00211">
    <property type="entry name" value="Guanylate_cyc"/>
    <property type="match status" value="1"/>
</dbReference>
<dbReference type="AlphaFoldDB" id="A0A1G9M5S4"/>
<dbReference type="GO" id="GO:0035556">
    <property type="term" value="P:intracellular signal transduction"/>
    <property type="evidence" value="ECO:0007669"/>
    <property type="project" value="InterPro"/>
</dbReference>
<reference evidence="2 3" key="1">
    <citation type="submission" date="2016-10" db="EMBL/GenBank/DDBJ databases">
        <authorList>
            <person name="de Groot N.N."/>
        </authorList>
    </citation>
    <scope>NUCLEOTIDE SEQUENCE [LARGE SCALE GENOMIC DNA]</scope>
    <source>
        <strain evidence="2 3">DSM 16077</strain>
    </source>
</reference>